<dbReference type="GO" id="GO:0003677">
    <property type="term" value="F:DNA binding"/>
    <property type="evidence" value="ECO:0007669"/>
    <property type="project" value="InterPro"/>
</dbReference>
<feature type="region of interest" description="Disordered" evidence="1">
    <location>
        <begin position="137"/>
        <end position="171"/>
    </location>
</feature>
<organism evidence="3 4">
    <name type="scientific">Streptomyces glebosus</name>
    <dbReference type="NCBI Taxonomy" id="249580"/>
    <lineage>
        <taxon>Bacteria</taxon>
        <taxon>Bacillati</taxon>
        <taxon>Actinomycetota</taxon>
        <taxon>Actinomycetes</taxon>
        <taxon>Kitasatosporales</taxon>
        <taxon>Streptomycetaceae</taxon>
        <taxon>Streptomyces</taxon>
    </lineage>
</organism>
<comment type="caution">
    <text evidence="3">The sequence shown here is derived from an EMBL/GenBank/DDBJ whole genome shotgun (WGS) entry which is preliminary data.</text>
</comment>
<dbReference type="Proteomes" id="UP000430079">
    <property type="component" value="Unassembled WGS sequence"/>
</dbReference>
<dbReference type="AlphaFoldDB" id="A0A640STG5"/>
<keyword evidence="4" id="KW-1185">Reference proteome</keyword>
<dbReference type="InterPro" id="IPR002559">
    <property type="entry name" value="Transposase_11"/>
</dbReference>
<reference evidence="3 4" key="1">
    <citation type="submission" date="2019-12" db="EMBL/GenBank/DDBJ databases">
        <title>Whole genome shotgun sequence of Streptomyces hygroscopicus subsp. glebosus NBRC 13786.</title>
        <authorList>
            <person name="Ichikawa N."/>
            <person name="Kimura A."/>
            <person name="Kitahashi Y."/>
            <person name="Komaki H."/>
            <person name="Tamura T."/>
        </authorList>
    </citation>
    <scope>NUCLEOTIDE SEQUENCE [LARGE SCALE GENOMIC DNA]</scope>
    <source>
        <strain evidence="3 4">NBRC 13786</strain>
    </source>
</reference>
<gene>
    <name evidence="3" type="ORF">Sgleb_14530</name>
</gene>
<proteinExistence type="predicted"/>
<dbReference type="GO" id="GO:0006313">
    <property type="term" value="P:DNA transposition"/>
    <property type="evidence" value="ECO:0007669"/>
    <property type="project" value="InterPro"/>
</dbReference>
<feature type="compositionally biased region" description="Basic and acidic residues" evidence="1">
    <location>
        <begin position="144"/>
        <end position="156"/>
    </location>
</feature>
<name>A0A640STG5_9ACTN</name>
<evidence type="ECO:0000313" key="4">
    <source>
        <dbReference type="Proteomes" id="UP000430079"/>
    </source>
</evidence>
<evidence type="ECO:0000256" key="1">
    <source>
        <dbReference type="SAM" id="MobiDB-lite"/>
    </source>
</evidence>
<dbReference type="Pfam" id="PF01609">
    <property type="entry name" value="DDE_Tnp_1"/>
    <property type="match status" value="1"/>
</dbReference>
<accession>A0A640STG5</accession>
<dbReference type="NCBIfam" id="NF033580">
    <property type="entry name" value="transpos_IS5_3"/>
    <property type="match status" value="1"/>
</dbReference>
<evidence type="ECO:0000313" key="3">
    <source>
        <dbReference type="EMBL" id="GFE13406.1"/>
    </source>
</evidence>
<evidence type="ECO:0000259" key="2">
    <source>
        <dbReference type="Pfam" id="PF01609"/>
    </source>
</evidence>
<dbReference type="PANTHER" id="PTHR30007">
    <property type="entry name" value="PHP DOMAIN PROTEIN"/>
    <property type="match status" value="1"/>
</dbReference>
<dbReference type="GO" id="GO:0004803">
    <property type="term" value="F:transposase activity"/>
    <property type="evidence" value="ECO:0007669"/>
    <property type="project" value="InterPro"/>
</dbReference>
<dbReference type="PANTHER" id="PTHR30007:SF1">
    <property type="entry name" value="BLR1914 PROTEIN"/>
    <property type="match status" value="1"/>
</dbReference>
<protein>
    <recommendedName>
        <fullName evidence="2">Transposase IS4-like domain-containing protein</fullName>
    </recommendedName>
</protein>
<dbReference type="EMBL" id="BLIO01000001">
    <property type="protein sequence ID" value="GFE13406.1"/>
    <property type="molecule type" value="Genomic_DNA"/>
</dbReference>
<feature type="domain" description="Transposase IS4-like" evidence="2">
    <location>
        <begin position="7"/>
        <end position="128"/>
    </location>
</feature>
<sequence length="171" mass="19729">MTGPNPTDRGKLGSKIHLVVDRNGLPLSVGISGANMHDSLGLAPLVRGIPPIRSRRGPRRRRPAKLHADKGYDYGHLRRWLRERGITHRIARKGVEPSQRLGRHRWVVERTVSWLSGCRRLHRRYERKVEHFLASASHAGSGDWRPRRDQRSEPGRRLRRTRGHDRPDNPV</sequence>